<dbReference type="Gene3D" id="1.25.10.90">
    <property type="match status" value="1"/>
</dbReference>
<evidence type="ECO:0000313" key="2">
    <source>
        <dbReference type="Proteomes" id="UP000515947"/>
    </source>
</evidence>
<dbReference type="EMBL" id="CP060713">
    <property type="protein sequence ID" value="QNN52933.1"/>
    <property type="molecule type" value="Genomic_DNA"/>
</dbReference>
<dbReference type="RefSeq" id="WP_187578775.1">
    <property type="nucleotide sequence ID" value="NZ_CP060713.1"/>
</dbReference>
<name>A0A7G9RBF8_9ACTN</name>
<organism evidence="1 2">
    <name type="scientific">Nocardioides mesophilus</name>
    <dbReference type="NCBI Taxonomy" id="433659"/>
    <lineage>
        <taxon>Bacteria</taxon>
        <taxon>Bacillati</taxon>
        <taxon>Actinomycetota</taxon>
        <taxon>Actinomycetes</taxon>
        <taxon>Propionibacteriales</taxon>
        <taxon>Nocardioidaceae</taxon>
        <taxon>Nocardioides</taxon>
    </lineage>
</organism>
<dbReference type="Proteomes" id="UP000515947">
    <property type="component" value="Chromosome"/>
</dbReference>
<proteinExistence type="predicted"/>
<dbReference type="AlphaFoldDB" id="A0A7G9RBF8"/>
<dbReference type="PANTHER" id="PTHR34070:SF1">
    <property type="entry name" value="DNA ALKYLATION REPAIR PROTEIN"/>
    <property type="match status" value="1"/>
</dbReference>
<dbReference type="PANTHER" id="PTHR34070">
    <property type="entry name" value="ARMADILLO-TYPE FOLD"/>
    <property type="match status" value="1"/>
</dbReference>
<accession>A0A7G9RBF8</accession>
<dbReference type="SUPFAM" id="SSF48371">
    <property type="entry name" value="ARM repeat"/>
    <property type="match status" value="1"/>
</dbReference>
<sequence length="231" mass="26142">MPDLVEEVRARIAEAADPERAPGMQAYMKSAMPFRGVSSVPLRALLGPLLAGHPLPDRAAWEDAVRRLWDGARYREERYAALALARHRLYRAHQDLGTLPMYRHLVVTGAWWDLVDDLASHHVGGIVRSHPDGAVPVLWTWASEDDLWLRRTALLCQLGSKAATDVALLRHALEENLEDSPHGREFFIRKACGWALREHARTDPDWVRAFVAEHEDRLSGLTRHEALKHLA</sequence>
<reference evidence="1 2" key="1">
    <citation type="submission" date="2020-08" db="EMBL/GenBank/DDBJ databases">
        <title>Genome sequence of Nocardioides mesophilus KACC 16243T.</title>
        <authorList>
            <person name="Hyun D.-W."/>
            <person name="Bae J.-W."/>
        </authorList>
    </citation>
    <scope>NUCLEOTIDE SEQUENCE [LARGE SCALE GENOMIC DNA]</scope>
    <source>
        <strain evidence="1 2">KACC 16243</strain>
    </source>
</reference>
<dbReference type="CDD" id="cd07064">
    <property type="entry name" value="AlkD_like_1"/>
    <property type="match status" value="1"/>
</dbReference>
<protein>
    <submittedName>
        <fullName evidence="1">DNA alkylation repair protein</fullName>
    </submittedName>
</protein>
<evidence type="ECO:0000313" key="1">
    <source>
        <dbReference type="EMBL" id="QNN52933.1"/>
    </source>
</evidence>
<dbReference type="Pfam" id="PF08713">
    <property type="entry name" value="DNA_alkylation"/>
    <property type="match status" value="1"/>
</dbReference>
<dbReference type="InterPro" id="IPR014825">
    <property type="entry name" value="DNA_alkylation"/>
</dbReference>
<keyword evidence="2" id="KW-1185">Reference proteome</keyword>
<dbReference type="KEGG" id="nmes:H9L09_21395"/>
<gene>
    <name evidence="1" type="ORF">H9L09_21395</name>
</gene>
<dbReference type="InterPro" id="IPR016024">
    <property type="entry name" value="ARM-type_fold"/>
</dbReference>